<comment type="domain">
    <text evidence="2">The jas domain is required for interaction with COI1.</text>
</comment>
<gene>
    <name evidence="6" type="ORF">Adt_07757</name>
    <name evidence="5" type="ORF">Adt_46490</name>
</gene>
<dbReference type="InterPro" id="IPR018467">
    <property type="entry name" value="CCT_CS"/>
</dbReference>
<dbReference type="PANTHER" id="PTHR33077:SF140">
    <property type="entry name" value="PROTEIN TIFY 10B"/>
    <property type="match status" value="1"/>
</dbReference>
<dbReference type="InterPro" id="IPR040390">
    <property type="entry name" value="TIFY/JAZ"/>
</dbReference>
<organism evidence="5 7">
    <name type="scientific">Abeliophyllum distichum</name>
    <dbReference type="NCBI Taxonomy" id="126358"/>
    <lineage>
        <taxon>Eukaryota</taxon>
        <taxon>Viridiplantae</taxon>
        <taxon>Streptophyta</taxon>
        <taxon>Embryophyta</taxon>
        <taxon>Tracheophyta</taxon>
        <taxon>Spermatophyta</taxon>
        <taxon>Magnoliopsida</taxon>
        <taxon>eudicotyledons</taxon>
        <taxon>Gunneridae</taxon>
        <taxon>Pentapetalae</taxon>
        <taxon>asterids</taxon>
        <taxon>lamiids</taxon>
        <taxon>Lamiales</taxon>
        <taxon>Oleaceae</taxon>
        <taxon>Forsythieae</taxon>
        <taxon>Abeliophyllum</taxon>
    </lineage>
</organism>
<feature type="region of interest" description="Disordered" evidence="3">
    <location>
        <begin position="203"/>
        <end position="234"/>
    </location>
</feature>
<dbReference type="Pfam" id="PF06200">
    <property type="entry name" value="tify"/>
    <property type="match status" value="1"/>
</dbReference>
<dbReference type="AlphaFoldDB" id="A0ABD1NZX5"/>
<dbReference type="Proteomes" id="UP001604336">
    <property type="component" value="Unassembled WGS sequence"/>
</dbReference>
<comment type="function">
    <text evidence="2">Repressor of jasmonate responses.</text>
</comment>
<name>A0ABD1NZX5_9LAMI</name>
<evidence type="ECO:0000256" key="1">
    <source>
        <dbReference type="ARBA" id="ARBA00008614"/>
    </source>
</evidence>
<evidence type="ECO:0000256" key="3">
    <source>
        <dbReference type="SAM" id="MobiDB-lite"/>
    </source>
</evidence>
<dbReference type="GO" id="GO:0005634">
    <property type="term" value="C:nucleus"/>
    <property type="evidence" value="ECO:0007669"/>
    <property type="project" value="UniProtKB-SubCell"/>
</dbReference>
<evidence type="ECO:0000313" key="5">
    <source>
        <dbReference type="EMBL" id="KAL2457155.1"/>
    </source>
</evidence>
<dbReference type="GO" id="GO:0031347">
    <property type="term" value="P:regulation of defense response"/>
    <property type="evidence" value="ECO:0007669"/>
    <property type="project" value="UniProtKB-UniRule"/>
</dbReference>
<evidence type="ECO:0000313" key="7">
    <source>
        <dbReference type="Proteomes" id="UP001604336"/>
    </source>
</evidence>
<protein>
    <recommendedName>
        <fullName evidence="2">Protein TIFY</fullName>
    </recommendedName>
    <alternativeName>
        <fullName evidence="2">Jasmonate ZIM domain-containing protein</fullName>
    </alternativeName>
</protein>
<evidence type="ECO:0000256" key="2">
    <source>
        <dbReference type="RuleBase" id="RU369065"/>
    </source>
</evidence>
<keyword evidence="2" id="KW-1184">Jasmonic acid signaling pathway</keyword>
<keyword evidence="2" id="KW-0539">Nucleus</keyword>
<comment type="similarity">
    <text evidence="1 2">Belongs to the TIFY/JAZ family.</text>
</comment>
<dbReference type="GO" id="GO:0009611">
    <property type="term" value="P:response to wounding"/>
    <property type="evidence" value="ECO:0007669"/>
    <property type="project" value="UniProtKB-UniRule"/>
</dbReference>
<evidence type="ECO:0000259" key="4">
    <source>
        <dbReference type="PROSITE" id="PS51320"/>
    </source>
</evidence>
<sequence>MGSSEIMDSGKFSGQRSNFSQTCSLLSQYLKEKGSFGDLTLGLTHNFEPKGAPAATGTLNFFPVMEKSGSPTHNYSATKLETPIISQKKTDLSDTKSEPETAQMTIFYGGQVIVFNDFPAEKAKEIMLLASKSSAQKHPTAAFPPPSMVQSPAESATNISVVPVSKAVPTLVHNPPQPSLASDLPIARKNSLARFLEKRKDRITSKAPYQAMAPPKPVKSEEWLGLAPQFPTSN</sequence>
<evidence type="ECO:0000313" key="6">
    <source>
        <dbReference type="EMBL" id="KAL2534406.1"/>
    </source>
</evidence>
<dbReference type="PANTHER" id="PTHR33077">
    <property type="entry name" value="PROTEIN TIFY 4A-RELATED-RELATED"/>
    <property type="match status" value="1"/>
</dbReference>
<proteinExistence type="inferred from homology"/>
<dbReference type="EMBL" id="JBFOLK010000002">
    <property type="protein sequence ID" value="KAL2534406.1"/>
    <property type="molecule type" value="Genomic_DNA"/>
</dbReference>
<dbReference type="GO" id="GO:2000022">
    <property type="term" value="P:regulation of jasmonic acid mediated signaling pathway"/>
    <property type="evidence" value="ECO:0007669"/>
    <property type="project" value="UniProtKB-UniRule"/>
</dbReference>
<dbReference type="PROSITE" id="PS51320">
    <property type="entry name" value="TIFY"/>
    <property type="match status" value="1"/>
</dbReference>
<dbReference type="Pfam" id="PF09425">
    <property type="entry name" value="Jas_motif"/>
    <property type="match status" value="1"/>
</dbReference>
<accession>A0ABD1NZX5</accession>
<keyword evidence="7" id="KW-1185">Reference proteome</keyword>
<dbReference type="SMART" id="SM00979">
    <property type="entry name" value="TIFY"/>
    <property type="match status" value="1"/>
</dbReference>
<feature type="domain" description="Tify" evidence="4">
    <location>
        <begin position="97"/>
        <end position="132"/>
    </location>
</feature>
<dbReference type="EMBL" id="JBFOLK010000074">
    <property type="protein sequence ID" value="KAL2457155.1"/>
    <property type="molecule type" value="Genomic_DNA"/>
</dbReference>
<dbReference type="InterPro" id="IPR010399">
    <property type="entry name" value="Tify_dom"/>
</dbReference>
<comment type="subcellular location">
    <subcellularLocation>
        <location evidence="2">Nucleus</location>
    </subcellularLocation>
</comment>
<comment type="caution">
    <text evidence="5">The sequence shown here is derived from an EMBL/GenBank/DDBJ whole genome shotgun (WGS) entry which is preliminary data.</text>
</comment>
<reference evidence="7" key="1">
    <citation type="submission" date="2024-07" db="EMBL/GenBank/DDBJ databases">
        <title>Two chromosome-level genome assemblies of Korean endemic species Abeliophyllum distichum and Forsythia ovata (Oleaceae).</title>
        <authorList>
            <person name="Jang H."/>
        </authorList>
    </citation>
    <scope>NUCLEOTIDE SEQUENCE [LARGE SCALE GENOMIC DNA]</scope>
</reference>
<reference evidence="5" key="2">
    <citation type="submission" date="2024-07" db="EMBL/GenBank/DDBJ databases">
        <title>Two chromosome-level genome assemblies of Korean endemic species Abeliophyllum distichum and Forsythia ovata (Oleaceae).</title>
        <authorList>
            <person name="Mun J.H."/>
        </authorList>
    </citation>
    <scope>NUCLEOTIDE SEQUENCE</scope>
    <source>
        <strain evidence="5">KNKB198505000391</strain>
        <tissue evidence="5">Leaf</tissue>
    </source>
</reference>